<feature type="region of interest" description="Disordered" evidence="1">
    <location>
        <begin position="132"/>
        <end position="153"/>
    </location>
</feature>
<dbReference type="AlphaFoldDB" id="A0A8H6CBE5"/>
<feature type="compositionally biased region" description="Basic and acidic residues" evidence="1">
    <location>
        <begin position="139"/>
        <end position="153"/>
    </location>
</feature>
<dbReference type="EMBL" id="JACCJB010000017">
    <property type="protein sequence ID" value="KAF6220330.1"/>
    <property type="molecule type" value="Genomic_DNA"/>
</dbReference>
<accession>A0A8H6CBE5</accession>
<dbReference type="RefSeq" id="XP_037149765.1">
    <property type="nucleotide sequence ID" value="XM_037294384.1"/>
</dbReference>
<proteinExistence type="predicted"/>
<feature type="region of interest" description="Disordered" evidence="1">
    <location>
        <begin position="1"/>
        <end position="31"/>
    </location>
</feature>
<evidence type="ECO:0000313" key="3">
    <source>
        <dbReference type="Proteomes" id="UP000593566"/>
    </source>
</evidence>
<reference evidence="2 3" key="1">
    <citation type="journal article" date="2020" name="Genomics">
        <title>Complete, high-quality genomes from long-read metagenomic sequencing of two wolf lichen thalli reveals enigmatic genome architecture.</title>
        <authorList>
            <person name="McKenzie S.K."/>
            <person name="Walston R.F."/>
            <person name="Allen J.L."/>
        </authorList>
    </citation>
    <scope>NUCLEOTIDE SEQUENCE [LARGE SCALE GENOMIC DNA]</scope>
    <source>
        <strain evidence="2">WasteWater1</strain>
    </source>
</reference>
<gene>
    <name evidence="2" type="ORF">HO133_003462</name>
</gene>
<protein>
    <submittedName>
        <fullName evidence="2">Uncharacterized protein</fullName>
    </submittedName>
</protein>
<dbReference type="GeneID" id="59331873"/>
<keyword evidence="3" id="KW-1185">Reference proteome</keyword>
<dbReference type="Proteomes" id="UP000593566">
    <property type="component" value="Unassembled WGS sequence"/>
</dbReference>
<comment type="caution">
    <text evidence="2">The sequence shown here is derived from an EMBL/GenBank/DDBJ whole genome shotgun (WGS) entry which is preliminary data.</text>
</comment>
<evidence type="ECO:0000256" key="1">
    <source>
        <dbReference type="SAM" id="MobiDB-lite"/>
    </source>
</evidence>
<sequence>MDDGKDAVQEQYPETSISQPPVEGRHMAKQRRHTYTENLTVIMAIMNVSEKAYRTLKTAKMQPQDHRQSRENEQRCRPCHQCMVPIGIQRWVGGSTRKRRRVHVGGQGESGIEHRRYEKNVAWLEWEPYDDATCGSPEDQQKVGVHEYEPQAF</sequence>
<evidence type="ECO:0000313" key="2">
    <source>
        <dbReference type="EMBL" id="KAF6220330.1"/>
    </source>
</evidence>
<name>A0A8H6CBE5_9LECA</name>
<organism evidence="2 3">
    <name type="scientific">Letharia lupina</name>
    <dbReference type="NCBI Taxonomy" id="560253"/>
    <lineage>
        <taxon>Eukaryota</taxon>
        <taxon>Fungi</taxon>
        <taxon>Dikarya</taxon>
        <taxon>Ascomycota</taxon>
        <taxon>Pezizomycotina</taxon>
        <taxon>Lecanoromycetes</taxon>
        <taxon>OSLEUM clade</taxon>
        <taxon>Lecanoromycetidae</taxon>
        <taxon>Lecanorales</taxon>
        <taxon>Lecanorineae</taxon>
        <taxon>Parmeliaceae</taxon>
        <taxon>Letharia</taxon>
    </lineage>
</organism>